<dbReference type="Proteomes" id="UP000826195">
    <property type="component" value="Unassembled WGS sequence"/>
</dbReference>
<evidence type="ECO:0000313" key="1">
    <source>
        <dbReference type="EMBL" id="KAH0564249.1"/>
    </source>
</evidence>
<accession>A0AAV7J2J2</accession>
<name>A0AAV7J2J2_COTGL</name>
<dbReference type="AlphaFoldDB" id="A0AAV7J2J2"/>
<evidence type="ECO:0000313" key="2">
    <source>
        <dbReference type="Proteomes" id="UP000826195"/>
    </source>
</evidence>
<organism evidence="1 2">
    <name type="scientific">Cotesia glomerata</name>
    <name type="common">Lepidopteran parasitic wasp</name>
    <name type="synonym">Apanteles glomeratus</name>
    <dbReference type="NCBI Taxonomy" id="32391"/>
    <lineage>
        <taxon>Eukaryota</taxon>
        <taxon>Metazoa</taxon>
        <taxon>Ecdysozoa</taxon>
        <taxon>Arthropoda</taxon>
        <taxon>Hexapoda</taxon>
        <taxon>Insecta</taxon>
        <taxon>Pterygota</taxon>
        <taxon>Neoptera</taxon>
        <taxon>Endopterygota</taxon>
        <taxon>Hymenoptera</taxon>
        <taxon>Apocrita</taxon>
        <taxon>Ichneumonoidea</taxon>
        <taxon>Braconidae</taxon>
        <taxon>Microgastrinae</taxon>
        <taxon>Cotesia</taxon>
    </lineage>
</organism>
<sequence>MIIEHYEVECQRRRHVVSVGVCIAEKGCLSGLPEEEAIALSARGQGNEAKRTETKRALDVGPGHIVKTRHTICVHVVDRLGRQSITLNTHRRLGKQIQQVG</sequence>
<gene>
    <name evidence="1" type="ORF">KQX54_010675</name>
</gene>
<comment type="caution">
    <text evidence="1">The sequence shown here is derived from an EMBL/GenBank/DDBJ whole genome shotgun (WGS) entry which is preliminary data.</text>
</comment>
<protein>
    <submittedName>
        <fullName evidence="1">Uncharacterized protein</fullName>
    </submittedName>
</protein>
<dbReference type="EMBL" id="JAHXZJ010000002">
    <property type="protein sequence ID" value="KAH0564249.1"/>
    <property type="molecule type" value="Genomic_DNA"/>
</dbReference>
<proteinExistence type="predicted"/>
<keyword evidence="2" id="KW-1185">Reference proteome</keyword>
<reference evidence="1 2" key="1">
    <citation type="journal article" date="2021" name="J. Hered.">
        <title>A chromosome-level genome assembly of the parasitoid wasp, Cotesia glomerata (Hymenoptera: Braconidae).</title>
        <authorList>
            <person name="Pinto B.J."/>
            <person name="Weis J.J."/>
            <person name="Gamble T."/>
            <person name="Ode P.J."/>
            <person name="Paul R."/>
            <person name="Zaspel J.M."/>
        </authorList>
    </citation>
    <scope>NUCLEOTIDE SEQUENCE [LARGE SCALE GENOMIC DNA]</scope>
    <source>
        <strain evidence="1">CgM1</strain>
    </source>
</reference>